<protein>
    <submittedName>
        <fullName evidence="1">Uncharacterized protein</fullName>
    </submittedName>
</protein>
<proteinExistence type="predicted"/>
<sequence>MTINESKASARLTPRFWRPKHLKQLWPSLYFYPRALCPVGKQTFSPGPESGAGCRDRATVVGHPGVLVPVPCGFGSESSLASSDPTRFRGIYPPPWDDLLVSTNCLLW</sequence>
<gene>
    <name evidence="1" type="ORF">An07g01300</name>
</gene>
<reference evidence="1" key="1">
    <citation type="submission" date="2025-02" db="EMBL/GenBank/DDBJ databases">
        <authorList>
            <consortium name="NCBI Genome Project"/>
        </authorList>
    </citation>
    <scope>NUCLEOTIDE SEQUENCE</scope>
</reference>
<dbReference type="GeneID" id="84591270"/>
<dbReference type="KEGG" id="ang:An07g01300"/>
<dbReference type="AlphaFoldDB" id="A0AAJ8BZE2"/>
<dbReference type="VEuPathDB" id="FungiDB:An07g01300"/>
<organism evidence="1">
    <name type="scientific">Aspergillus niger</name>
    <dbReference type="NCBI Taxonomy" id="5061"/>
    <lineage>
        <taxon>Eukaryota</taxon>
        <taxon>Fungi</taxon>
        <taxon>Dikarya</taxon>
        <taxon>Ascomycota</taxon>
        <taxon>Pezizomycotina</taxon>
        <taxon>Eurotiomycetes</taxon>
        <taxon>Eurotiomycetidae</taxon>
        <taxon>Eurotiales</taxon>
        <taxon>Aspergillaceae</taxon>
        <taxon>Aspergillus</taxon>
        <taxon>Aspergillus subgen. Circumdati</taxon>
    </lineage>
</organism>
<dbReference type="RefSeq" id="XP_059606119.1">
    <property type="nucleotide sequence ID" value="XM_059748215.1"/>
</dbReference>
<name>A0AAJ8BZE2_ASPNG</name>
<accession>A0AAJ8BZE2</accession>
<reference evidence="1" key="2">
    <citation type="submission" date="2025-08" db="UniProtKB">
        <authorList>
            <consortium name="RefSeq"/>
        </authorList>
    </citation>
    <scope>IDENTIFICATION</scope>
</reference>
<evidence type="ECO:0000313" key="1">
    <source>
        <dbReference type="RefSeq" id="XP_059606119.1"/>
    </source>
</evidence>